<protein>
    <recommendedName>
        <fullName evidence="3">Tetratricopeptide repeat protein</fullName>
    </recommendedName>
</protein>
<dbReference type="Gene3D" id="2.60.120.430">
    <property type="entry name" value="Galactose-binding lectin"/>
    <property type="match status" value="1"/>
</dbReference>
<dbReference type="Proteomes" id="UP000318878">
    <property type="component" value="Unassembled WGS sequence"/>
</dbReference>
<dbReference type="EMBL" id="SJPF01000002">
    <property type="protein sequence ID" value="TWT34788.1"/>
    <property type="molecule type" value="Genomic_DNA"/>
</dbReference>
<sequence length="225" mass="24767">MYFRYVPAAVRQLVLTSVVASLLVSAVLAQGRGRPGGQSQASPDSTVQDPRLMKFQREFVEKAEDLGDEYARKQDWAKAKAVFAEILKLAPQYKTAQEKMDAINRNLIGSNRKSLVISANGDWRDTGINVQQGALLRIAAEGKWTFVFEGDADGVEPPRELRDLKLGSLVGYIANPGDKKPKPFSIGKSREFNAPATGRLFLKMFDVNNSDNQGTMAVEIGGEFE</sequence>
<keyword evidence="2" id="KW-1185">Reference proteome</keyword>
<name>A0A5C5V8A5_9BACT</name>
<organism evidence="1 2">
    <name type="scientific">Blastopirellula retiformator</name>
    <dbReference type="NCBI Taxonomy" id="2527970"/>
    <lineage>
        <taxon>Bacteria</taxon>
        <taxon>Pseudomonadati</taxon>
        <taxon>Planctomycetota</taxon>
        <taxon>Planctomycetia</taxon>
        <taxon>Pirellulales</taxon>
        <taxon>Pirellulaceae</taxon>
        <taxon>Blastopirellula</taxon>
    </lineage>
</organism>
<evidence type="ECO:0000313" key="1">
    <source>
        <dbReference type="EMBL" id="TWT34788.1"/>
    </source>
</evidence>
<accession>A0A5C5V8A5</accession>
<reference evidence="1 2" key="1">
    <citation type="submission" date="2019-02" db="EMBL/GenBank/DDBJ databases">
        <title>Deep-cultivation of Planctomycetes and their phenomic and genomic characterization uncovers novel biology.</title>
        <authorList>
            <person name="Wiegand S."/>
            <person name="Jogler M."/>
            <person name="Boedeker C."/>
            <person name="Pinto D."/>
            <person name="Vollmers J."/>
            <person name="Rivas-Marin E."/>
            <person name="Kohn T."/>
            <person name="Peeters S.H."/>
            <person name="Heuer A."/>
            <person name="Rast P."/>
            <person name="Oberbeckmann S."/>
            <person name="Bunk B."/>
            <person name="Jeske O."/>
            <person name="Meyerdierks A."/>
            <person name="Storesund J.E."/>
            <person name="Kallscheuer N."/>
            <person name="Luecker S."/>
            <person name="Lage O.M."/>
            <person name="Pohl T."/>
            <person name="Merkel B.J."/>
            <person name="Hornburger P."/>
            <person name="Mueller R.-W."/>
            <person name="Bruemmer F."/>
            <person name="Labrenz M."/>
            <person name="Spormann A.M."/>
            <person name="Op Den Camp H."/>
            <person name="Overmann J."/>
            <person name="Amann R."/>
            <person name="Jetten M.S.M."/>
            <person name="Mascher T."/>
            <person name="Medema M.H."/>
            <person name="Devos D.P."/>
            <person name="Kaster A.-K."/>
            <person name="Ovreas L."/>
            <person name="Rohde M."/>
            <person name="Galperin M.Y."/>
            <person name="Jogler C."/>
        </authorList>
    </citation>
    <scope>NUCLEOTIDE SEQUENCE [LARGE SCALE GENOMIC DNA]</scope>
    <source>
        <strain evidence="1 2">Enr8</strain>
    </source>
</reference>
<dbReference type="AlphaFoldDB" id="A0A5C5V8A5"/>
<dbReference type="RefSeq" id="WP_146431340.1">
    <property type="nucleotide sequence ID" value="NZ_SJPF01000002.1"/>
</dbReference>
<proteinExistence type="predicted"/>
<dbReference type="OrthoDB" id="257747at2"/>
<gene>
    <name evidence="1" type="ORF">Enr8_22020</name>
</gene>
<evidence type="ECO:0008006" key="3">
    <source>
        <dbReference type="Google" id="ProtNLM"/>
    </source>
</evidence>
<comment type="caution">
    <text evidence="1">The sequence shown here is derived from an EMBL/GenBank/DDBJ whole genome shotgun (WGS) entry which is preliminary data.</text>
</comment>
<evidence type="ECO:0000313" key="2">
    <source>
        <dbReference type="Proteomes" id="UP000318878"/>
    </source>
</evidence>